<evidence type="ECO:0000313" key="2">
    <source>
        <dbReference type="EMBL" id="GGD23552.1"/>
    </source>
</evidence>
<sequence length="523" mass="55101">MSESRPRLPSAVWAAALAAVVGRACGLLWPLRPDEAGYLLAARAWDPRPDELFHPYFVDRPPSLRLLVRLTDAAAGPYGLRGLAALGAGVAVLLAAVFVRELVRWADGPLHEDAQRRVLTQTAWLTAAFLVTAQVDAVAAKGELLGVPLVLASAVLALRAFRARSTWRAAGWAAAAGLVAMSATGLKQSLLGGLVFGAVLLVAAVATRRVRLRTLLVLGAAAAVGAAVPVLATVAGTWAVGTDLGSLENAVVDFREDASKVMFSGLGTAPATRALLLLLVFTTTGMALVLARSLLRLPTAWRRLTAPALAATGAVAVDLAAAGLSGNFWTSYLFALVPSLVMLWACTRVAELASRGTDGAAKDRAGVVVALCVASSALSLAGWIGVVWGWGDPPQEYVLGREIARVATPGDTLTVYGGRADVQWASGLDSPYAHLWSLPMRTADRDLSDLRALLDGPDAPTWLVEAVSPHAWDDLGARHLGDVVARRYTYVGTFCDDMVVRRHVDAPAVAPLHPDCRTPWGRR</sequence>
<feature type="transmembrane region" description="Helical" evidence="1">
    <location>
        <begin position="214"/>
        <end position="240"/>
    </location>
</feature>
<evidence type="ECO:0000256" key="1">
    <source>
        <dbReference type="SAM" id="Phobius"/>
    </source>
</evidence>
<protein>
    <recommendedName>
        <fullName evidence="6">Glycosyltransferase RgtA/B/C/D-like domain-containing protein</fullName>
    </recommendedName>
</protein>
<keyword evidence="1" id="KW-0472">Membrane</keyword>
<dbReference type="EMBL" id="BMCK01000003">
    <property type="protein sequence ID" value="GGD23552.1"/>
    <property type="molecule type" value="Genomic_DNA"/>
</dbReference>
<feature type="transmembrane region" description="Helical" evidence="1">
    <location>
        <begin position="304"/>
        <end position="322"/>
    </location>
</feature>
<dbReference type="OrthoDB" id="3778591at2"/>
<feature type="transmembrane region" description="Helical" evidence="1">
    <location>
        <begin position="367"/>
        <end position="391"/>
    </location>
</feature>
<dbReference type="RefSeq" id="WP_135833007.1">
    <property type="nucleotide sequence ID" value="NZ_BMCK01000003.1"/>
</dbReference>
<feature type="transmembrane region" description="Helical" evidence="1">
    <location>
        <begin position="190"/>
        <end position="207"/>
    </location>
</feature>
<reference evidence="3" key="4">
    <citation type="submission" date="2019-03" db="EMBL/GenBank/DDBJ databases">
        <authorList>
            <person name="Huang Y."/>
        </authorList>
    </citation>
    <scope>NUCLEOTIDE SEQUENCE</scope>
    <source>
        <strain evidence="3">JCM 16608</strain>
    </source>
</reference>
<gene>
    <name evidence="3" type="ORF">E2C04_13635</name>
    <name evidence="2" type="ORF">GCM10007231_23340</name>
</gene>
<proteinExistence type="predicted"/>
<reference evidence="2" key="5">
    <citation type="submission" date="2024-05" db="EMBL/GenBank/DDBJ databases">
        <authorList>
            <person name="Sun Q."/>
            <person name="Sedlacek I."/>
        </authorList>
    </citation>
    <scope>NUCLEOTIDE SEQUENCE</scope>
    <source>
        <strain evidence="2">CCM 7403</strain>
    </source>
</reference>
<evidence type="ECO:0000313" key="3">
    <source>
        <dbReference type="EMBL" id="QCC77964.1"/>
    </source>
</evidence>
<dbReference type="KEGG" id="ndp:E2C04_13635"/>
<feature type="transmembrane region" description="Helical" evidence="1">
    <location>
        <begin position="328"/>
        <end position="346"/>
    </location>
</feature>
<feature type="transmembrane region" description="Helical" evidence="1">
    <location>
        <begin position="166"/>
        <end position="184"/>
    </location>
</feature>
<reference evidence="2" key="2">
    <citation type="journal article" date="2014" name="Int. J. Syst. Evol. Microbiol.">
        <title>Complete genome of a new Firmicutes species belonging to the dominant human colonic microbiota ('Ruminococcus bicirculans') reveals two chromosomes and a selective capacity to utilize plant glucans.</title>
        <authorList>
            <consortium name="NISC Comparative Sequencing Program"/>
            <person name="Wegmann U."/>
            <person name="Louis P."/>
            <person name="Goesmann A."/>
            <person name="Henrissat B."/>
            <person name="Duncan S.H."/>
            <person name="Flint H.J."/>
        </authorList>
    </citation>
    <scope>NUCLEOTIDE SEQUENCE</scope>
    <source>
        <strain evidence="2">CCM 7403</strain>
    </source>
</reference>
<evidence type="ECO:0008006" key="6">
    <source>
        <dbReference type="Google" id="ProtNLM"/>
    </source>
</evidence>
<reference evidence="5" key="3">
    <citation type="journal article" date="2019" name="Int. J. Syst. Evol. Microbiol.">
        <title>The Global Catalogue of Microorganisms (GCM) 10K type strain sequencing project: providing services to taxonomists for standard genome sequencing and annotation.</title>
        <authorList>
            <consortium name="The Broad Institute Genomics Platform"/>
            <consortium name="The Broad Institute Genome Sequencing Center for Infectious Disease"/>
            <person name="Wu L."/>
            <person name="Ma J."/>
        </authorList>
    </citation>
    <scope>NUCLEOTIDE SEQUENCE [LARGE SCALE GENOMIC DNA]</scope>
    <source>
        <strain evidence="5">CCM 7403</strain>
    </source>
</reference>
<dbReference type="AlphaFoldDB" id="A0A4P7UDN6"/>
<feature type="transmembrane region" description="Helical" evidence="1">
    <location>
        <begin position="78"/>
        <end position="98"/>
    </location>
</feature>
<keyword evidence="5" id="KW-1185">Reference proteome</keyword>
<organism evidence="3 4">
    <name type="scientific">Nocardioides daphniae</name>
    <dbReference type="NCBI Taxonomy" id="402297"/>
    <lineage>
        <taxon>Bacteria</taxon>
        <taxon>Bacillati</taxon>
        <taxon>Actinomycetota</taxon>
        <taxon>Actinomycetes</taxon>
        <taxon>Propionibacteriales</taxon>
        <taxon>Nocardioidaceae</taxon>
        <taxon>Nocardioides</taxon>
    </lineage>
</organism>
<reference evidence="3 4" key="1">
    <citation type="journal article" date="2008" name="Int. J. Syst. Evol. Microbiol.">
        <title>Nocardioides daphniae sp. nov., isolated from Daphnia cucullata (Crustacea: Cladocera).</title>
        <authorList>
            <person name="Toth E.M."/>
            <person name="Keki Z."/>
            <person name="Homonnay Z.G."/>
            <person name="Borsodi A.K."/>
            <person name="Marialigeti K."/>
            <person name="Schumann P."/>
        </authorList>
    </citation>
    <scope>NUCLEOTIDE SEQUENCE [LARGE SCALE GENOMIC DNA]</scope>
    <source>
        <strain evidence="3 4">JCM 16608</strain>
    </source>
</reference>
<evidence type="ECO:0000313" key="5">
    <source>
        <dbReference type="Proteomes" id="UP000630594"/>
    </source>
</evidence>
<feature type="transmembrane region" description="Helical" evidence="1">
    <location>
        <begin position="274"/>
        <end position="295"/>
    </location>
</feature>
<dbReference type="Proteomes" id="UP000630594">
    <property type="component" value="Unassembled WGS sequence"/>
</dbReference>
<keyword evidence="1" id="KW-0812">Transmembrane</keyword>
<accession>A0A4P7UDN6</accession>
<evidence type="ECO:0000313" key="4">
    <source>
        <dbReference type="Proteomes" id="UP000297025"/>
    </source>
</evidence>
<dbReference type="Proteomes" id="UP000297025">
    <property type="component" value="Chromosome"/>
</dbReference>
<dbReference type="EMBL" id="CP038462">
    <property type="protein sequence ID" value="QCC77964.1"/>
    <property type="molecule type" value="Genomic_DNA"/>
</dbReference>
<name>A0A4P7UDN6_9ACTN</name>
<keyword evidence="1" id="KW-1133">Transmembrane helix</keyword>